<protein>
    <submittedName>
        <fullName evidence="1">Uncharacterized protein</fullName>
    </submittedName>
</protein>
<evidence type="ECO:0000313" key="2">
    <source>
        <dbReference type="Proteomes" id="UP000186309"/>
    </source>
</evidence>
<dbReference type="RefSeq" id="WP_145952204.1">
    <property type="nucleotide sequence ID" value="NZ_CP019082.1"/>
</dbReference>
<dbReference type="STRING" id="1387353.BSF38_03603"/>
<dbReference type="PROSITE" id="PS51257">
    <property type="entry name" value="PROKAR_LIPOPROTEIN"/>
    <property type="match status" value="1"/>
</dbReference>
<name>A0A1U7CT16_9BACT</name>
<organism evidence="1 2">
    <name type="scientific">Paludisphaera borealis</name>
    <dbReference type="NCBI Taxonomy" id="1387353"/>
    <lineage>
        <taxon>Bacteria</taxon>
        <taxon>Pseudomonadati</taxon>
        <taxon>Planctomycetota</taxon>
        <taxon>Planctomycetia</taxon>
        <taxon>Isosphaerales</taxon>
        <taxon>Isosphaeraceae</taxon>
        <taxon>Paludisphaera</taxon>
    </lineage>
</organism>
<gene>
    <name evidence="1" type="ORF">BSF38_03603</name>
</gene>
<proteinExistence type="predicted"/>
<sequence>MIAADRTVSPRAVLFPLLFVLTIPTPFLAVGCGPSAESTPGAVDASASAPKIEYTKQERAKMHEMDYKEMLAYKKKIREERGQLPKGE</sequence>
<dbReference type="Proteomes" id="UP000186309">
    <property type="component" value="Chromosome"/>
</dbReference>
<evidence type="ECO:0000313" key="1">
    <source>
        <dbReference type="EMBL" id="APW62071.1"/>
    </source>
</evidence>
<dbReference type="AlphaFoldDB" id="A0A1U7CT16"/>
<accession>A0A1U7CT16</accession>
<dbReference type="KEGG" id="pbor:BSF38_03603"/>
<dbReference type="EMBL" id="CP019082">
    <property type="protein sequence ID" value="APW62071.1"/>
    <property type="molecule type" value="Genomic_DNA"/>
</dbReference>
<reference evidence="2" key="1">
    <citation type="submission" date="2016-12" db="EMBL/GenBank/DDBJ databases">
        <title>Comparative genomics of four Isosphaeraceae planctomycetes: a common pool of plasmids and glycoside hydrolase genes.</title>
        <authorList>
            <person name="Ivanova A."/>
        </authorList>
    </citation>
    <scope>NUCLEOTIDE SEQUENCE [LARGE SCALE GENOMIC DNA]</scope>
    <source>
        <strain evidence="2">PX4</strain>
    </source>
</reference>
<keyword evidence="2" id="KW-1185">Reference proteome</keyword>